<dbReference type="EMBL" id="CM009294">
    <property type="protein sequence ID" value="PNT37414.1"/>
    <property type="molecule type" value="Genomic_DNA"/>
</dbReference>
<gene>
    <name evidence="1" type="ORF">POPTR_005G187000</name>
</gene>
<dbReference type="InParanoid" id="U5GCY9"/>
<accession>U5GCY9</accession>
<name>U5GCY9_POPTR</name>
<dbReference type="HOGENOM" id="CLU_2780580_0_0_1"/>
<evidence type="ECO:0000313" key="1">
    <source>
        <dbReference type="EMBL" id="PNT37414.1"/>
    </source>
</evidence>
<protein>
    <submittedName>
        <fullName evidence="1">Uncharacterized protein</fullName>
    </submittedName>
</protein>
<dbReference type="Proteomes" id="UP000006729">
    <property type="component" value="Chromosome 5"/>
</dbReference>
<organism evidence="1 2">
    <name type="scientific">Populus trichocarpa</name>
    <name type="common">Western balsam poplar</name>
    <name type="synonym">Populus balsamifera subsp. trichocarpa</name>
    <dbReference type="NCBI Taxonomy" id="3694"/>
    <lineage>
        <taxon>Eukaryota</taxon>
        <taxon>Viridiplantae</taxon>
        <taxon>Streptophyta</taxon>
        <taxon>Embryophyta</taxon>
        <taxon>Tracheophyta</taxon>
        <taxon>Spermatophyta</taxon>
        <taxon>Magnoliopsida</taxon>
        <taxon>eudicotyledons</taxon>
        <taxon>Gunneridae</taxon>
        <taxon>Pentapetalae</taxon>
        <taxon>rosids</taxon>
        <taxon>fabids</taxon>
        <taxon>Malpighiales</taxon>
        <taxon>Salicaceae</taxon>
        <taxon>Saliceae</taxon>
        <taxon>Populus</taxon>
    </lineage>
</organism>
<evidence type="ECO:0000313" key="2">
    <source>
        <dbReference type="Proteomes" id="UP000006729"/>
    </source>
</evidence>
<sequence length="69" mass="8064">MRETFKDRWSCQDSAAVECSESKILLCFWSSLVCASCFRERSTICSGTKHIWHILRTLMSAVLDVEFKW</sequence>
<reference evidence="1 2" key="1">
    <citation type="journal article" date="2006" name="Science">
        <title>The genome of black cottonwood, Populus trichocarpa (Torr. &amp; Gray).</title>
        <authorList>
            <person name="Tuskan G.A."/>
            <person name="Difazio S."/>
            <person name="Jansson S."/>
            <person name="Bohlmann J."/>
            <person name="Grigoriev I."/>
            <person name="Hellsten U."/>
            <person name="Putnam N."/>
            <person name="Ralph S."/>
            <person name="Rombauts S."/>
            <person name="Salamov A."/>
            <person name="Schein J."/>
            <person name="Sterck L."/>
            <person name="Aerts A."/>
            <person name="Bhalerao R.R."/>
            <person name="Bhalerao R.P."/>
            <person name="Blaudez D."/>
            <person name="Boerjan W."/>
            <person name="Brun A."/>
            <person name="Brunner A."/>
            <person name="Busov V."/>
            <person name="Campbell M."/>
            <person name="Carlson J."/>
            <person name="Chalot M."/>
            <person name="Chapman J."/>
            <person name="Chen G.L."/>
            <person name="Cooper D."/>
            <person name="Coutinho P.M."/>
            <person name="Couturier J."/>
            <person name="Covert S."/>
            <person name="Cronk Q."/>
            <person name="Cunningham R."/>
            <person name="Davis J."/>
            <person name="Degroeve S."/>
            <person name="Dejardin A."/>
            <person name="Depamphilis C."/>
            <person name="Detter J."/>
            <person name="Dirks B."/>
            <person name="Dubchak I."/>
            <person name="Duplessis S."/>
            <person name="Ehlting J."/>
            <person name="Ellis B."/>
            <person name="Gendler K."/>
            <person name="Goodstein D."/>
            <person name="Gribskov M."/>
            <person name="Grimwood J."/>
            <person name="Groover A."/>
            <person name="Gunter L."/>
            <person name="Hamberger B."/>
            <person name="Heinze B."/>
            <person name="Helariutta Y."/>
            <person name="Henrissat B."/>
            <person name="Holligan D."/>
            <person name="Holt R."/>
            <person name="Huang W."/>
            <person name="Islam-Faridi N."/>
            <person name="Jones S."/>
            <person name="Jones-Rhoades M."/>
            <person name="Jorgensen R."/>
            <person name="Joshi C."/>
            <person name="Kangasjarvi J."/>
            <person name="Karlsson J."/>
            <person name="Kelleher C."/>
            <person name="Kirkpatrick R."/>
            <person name="Kirst M."/>
            <person name="Kohler A."/>
            <person name="Kalluri U."/>
            <person name="Larimer F."/>
            <person name="Leebens-Mack J."/>
            <person name="Leple J.C."/>
            <person name="Locascio P."/>
            <person name="Lou Y."/>
            <person name="Lucas S."/>
            <person name="Martin F."/>
            <person name="Montanini B."/>
            <person name="Napoli C."/>
            <person name="Nelson D.R."/>
            <person name="Nelson C."/>
            <person name="Nieminen K."/>
            <person name="Nilsson O."/>
            <person name="Pereda V."/>
            <person name="Peter G."/>
            <person name="Philippe R."/>
            <person name="Pilate G."/>
            <person name="Poliakov A."/>
            <person name="Razumovskaya J."/>
            <person name="Richardson P."/>
            <person name="Rinaldi C."/>
            <person name="Ritland K."/>
            <person name="Rouze P."/>
            <person name="Ryaboy D."/>
            <person name="Schmutz J."/>
            <person name="Schrader J."/>
            <person name="Segerman B."/>
            <person name="Shin H."/>
            <person name="Siddiqui A."/>
            <person name="Sterky F."/>
            <person name="Terry A."/>
            <person name="Tsai C.J."/>
            <person name="Uberbacher E."/>
            <person name="Unneberg P."/>
            <person name="Vahala J."/>
            <person name="Wall K."/>
            <person name="Wessler S."/>
            <person name="Yang G."/>
            <person name="Yin T."/>
            <person name="Douglas C."/>
            <person name="Marra M."/>
            <person name="Sandberg G."/>
            <person name="Van de Peer Y."/>
            <person name="Rokhsar D."/>
        </authorList>
    </citation>
    <scope>NUCLEOTIDE SEQUENCE [LARGE SCALE GENOMIC DNA]</scope>
    <source>
        <strain evidence="2">cv. Nisqually</strain>
    </source>
</reference>
<dbReference type="Gramene" id="Potri.005G187000.1.v4.1">
    <property type="protein sequence ID" value="Potri.005G187000.1.v4.1"/>
    <property type="gene ID" value="Potri.005G187000.v4.1"/>
</dbReference>
<proteinExistence type="predicted"/>
<dbReference type="AlphaFoldDB" id="U5GCY9"/>
<keyword evidence="2" id="KW-1185">Reference proteome</keyword>